<dbReference type="InterPro" id="IPR011009">
    <property type="entry name" value="Kinase-like_dom_sf"/>
</dbReference>
<dbReference type="GO" id="GO:0005524">
    <property type="term" value="F:ATP binding"/>
    <property type="evidence" value="ECO:0007669"/>
    <property type="project" value="UniProtKB-KW"/>
</dbReference>
<sequence length="281" mass="32206">MGRVCCGCGCNLPRSSFKENECSKGRGSSRCIECAQRHHSYTVSVVESSSGRYNHSELSIFKNSDLNKPFAQGTFRWVAKGKYLSGPRKGQRCVAKWFKNGAVFSDDFFCLDIKAVDKALEIVDRFNQLHIINKVIKINMPAVWRFDDDCEEDWAGQMALCEPYIHNYQKWNSNNGWHDDSTEWGKVMQAISHFSYHTSSGYYVLCDLQGGIHQHEVILSDPVILSQNRRYGITDLGLEGMGTFFSKHTCNEFCRPNWTKPDDRFQLLHSVPGTTMMDLKW</sequence>
<dbReference type="CDD" id="cd17509">
    <property type="entry name" value="Alpha_kinase"/>
    <property type="match status" value="1"/>
</dbReference>
<dbReference type="GO" id="GO:0003746">
    <property type="term" value="F:translation elongation factor activity"/>
    <property type="evidence" value="ECO:0007669"/>
    <property type="project" value="UniProtKB-KW"/>
</dbReference>
<keyword evidence="1" id="KW-0723">Serine/threonine-protein kinase</keyword>
<gene>
    <name evidence="7" type="ORF">PMAA_002820</name>
</gene>
<accession>B6QSV5</accession>
<keyword evidence="3" id="KW-0547">Nucleotide-binding</keyword>
<dbReference type="AlphaFoldDB" id="B6QSV5"/>
<dbReference type="Pfam" id="PF02816">
    <property type="entry name" value="Alpha_kinase"/>
    <property type="match status" value="1"/>
</dbReference>
<evidence type="ECO:0000256" key="4">
    <source>
        <dbReference type="ARBA" id="ARBA00022777"/>
    </source>
</evidence>
<name>B6QSV5_TALMQ</name>
<dbReference type="SUPFAM" id="SSF56112">
    <property type="entry name" value="Protein kinase-like (PK-like)"/>
    <property type="match status" value="1"/>
</dbReference>
<dbReference type="InterPro" id="IPR004166">
    <property type="entry name" value="a-kinase_dom"/>
</dbReference>
<dbReference type="OrthoDB" id="4224470at2759"/>
<evidence type="ECO:0000256" key="1">
    <source>
        <dbReference type="ARBA" id="ARBA00022527"/>
    </source>
</evidence>
<dbReference type="HOGENOM" id="CLU_077993_0_0_1"/>
<keyword evidence="8" id="KW-1185">Reference proteome</keyword>
<keyword evidence="7" id="KW-0251">Elongation factor</keyword>
<evidence type="ECO:0000313" key="8">
    <source>
        <dbReference type="Proteomes" id="UP000001294"/>
    </source>
</evidence>
<dbReference type="PROSITE" id="PS51158">
    <property type="entry name" value="ALPHA_KINASE"/>
    <property type="match status" value="1"/>
</dbReference>
<protein>
    <submittedName>
        <fullName evidence="7">Elongation factor 2 kinase, putative</fullName>
    </submittedName>
</protein>
<reference evidence="8" key="1">
    <citation type="journal article" date="2015" name="Genome Announc.">
        <title>Genome sequence of the AIDS-associated pathogen Penicillium marneffei (ATCC18224) and its near taxonomic relative Talaromyces stipitatus (ATCC10500).</title>
        <authorList>
            <person name="Nierman W.C."/>
            <person name="Fedorova-Abrams N.D."/>
            <person name="Andrianopoulos A."/>
        </authorList>
    </citation>
    <scope>NUCLEOTIDE SEQUENCE [LARGE SCALE GENOMIC DNA]</scope>
    <source>
        <strain evidence="8">ATCC 18224 / CBS 334.59 / QM 7333</strain>
    </source>
</reference>
<proteinExistence type="predicted"/>
<feature type="domain" description="Alpha-type protein kinase" evidence="6">
    <location>
        <begin position="45"/>
        <end position="270"/>
    </location>
</feature>
<dbReference type="PhylomeDB" id="B6QSV5"/>
<evidence type="ECO:0000256" key="2">
    <source>
        <dbReference type="ARBA" id="ARBA00022679"/>
    </source>
</evidence>
<evidence type="ECO:0000256" key="5">
    <source>
        <dbReference type="ARBA" id="ARBA00022840"/>
    </source>
</evidence>
<dbReference type="STRING" id="441960.B6QSV5"/>
<organism evidence="7 8">
    <name type="scientific">Talaromyces marneffei (strain ATCC 18224 / CBS 334.59 / QM 7333)</name>
    <name type="common">Penicillium marneffei</name>
    <dbReference type="NCBI Taxonomy" id="441960"/>
    <lineage>
        <taxon>Eukaryota</taxon>
        <taxon>Fungi</taxon>
        <taxon>Dikarya</taxon>
        <taxon>Ascomycota</taxon>
        <taxon>Pezizomycotina</taxon>
        <taxon>Eurotiomycetes</taxon>
        <taxon>Eurotiomycetidae</taxon>
        <taxon>Eurotiales</taxon>
        <taxon>Trichocomaceae</taxon>
        <taxon>Talaromyces</taxon>
        <taxon>Talaromyces sect. Talaromyces</taxon>
    </lineage>
</organism>
<evidence type="ECO:0000313" key="7">
    <source>
        <dbReference type="EMBL" id="EEA19490.1"/>
    </source>
</evidence>
<dbReference type="PANTHER" id="PTHR45992">
    <property type="entry name" value="EUKARYOTIC ELONGATION FACTOR 2 KINASE-RELATED"/>
    <property type="match status" value="1"/>
</dbReference>
<keyword evidence="4 7" id="KW-0418">Kinase</keyword>
<dbReference type="Gene3D" id="3.20.200.10">
    <property type="entry name" value="MHCK/EF2 kinase"/>
    <property type="match status" value="1"/>
</dbReference>
<dbReference type="SMART" id="SM00811">
    <property type="entry name" value="Alpha_kinase"/>
    <property type="match status" value="1"/>
</dbReference>
<dbReference type="Proteomes" id="UP000001294">
    <property type="component" value="Unassembled WGS sequence"/>
</dbReference>
<keyword evidence="5" id="KW-0067">ATP-binding</keyword>
<dbReference type="PANTHER" id="PTHR45992:SF11">
    <property type="entry name" value="ALPHA-TYPE PROTEIN KINASE DOMAIN-CONTAINING PROTEIN"/>
    <property type="match status" value="1"/>
</dbReference>
<keyword evidence="7" id="KW-0648">Protein biosynthesis</keyword>
<dbReference type="GO" id="GO:0004674">
    <property type="term" value="F:protein serine/threonine kinase activity"/>
    <property type="evidence" value="ECO:0007669"/>
    <property type="project" value="UniProtKB-KW"/>
</dbReference>
<evidence type="ECO:0000256" key="3">
    <source>
        <dbReference type="ARBA" id="ARBA00022741"/>
    </source>
</evidence>
<dbReference type="VEuPathDB" id="FungiDB:PMAA_002820"/>
<dbReference type="InterPro" id="IPR051852">
    <property type="entry name" value="Alpha-type_PK"/>
</dbReference>
<keyword evidence="2" id="KW-0808">Transferase</keyword>
<evidence type="ECO:0000259" key="6">
    <source>
        <dbReference type="PROSITE" id="PS51158"/>
    </source>
</evidence>
<dbReference type="EMBL" id="DS995905">
    <property type="protein sequence ID" value="EEA19490.1"/>
    <property type="molecule type" value="Genomic_DNA"/>
</dbReference>